<dbReference type="OrthoDB" id="2290427at2759"/>
<keyword evidence="3" id="KW-1185">Reference proteome</keyword>
<name>A0A8H7VF55_9FUNG</name>
<evidence type="ECO:0000313" key="3">
    <source>
        <dbReference type="Proteomes" id="UP000646827"/>
    </source>
</evidence>
<sequence>MSYFPLARQLAYFIANNDIRSSLYQTMTQEHSPGMLKDIFDGSVYKELKPSLFSNQSMDDLDLAVSLFIDGFAPFKGGNSKMTIVHIVYLFFFNISRYKKKNMLQVSIIPADHTGNLYSFLKPLMNELFILENAGMEVKFPNGSVKVKVHLLLASGDIAGIQELIQHSGHNSTYGCRQCHIETVSSISPAGRGNGRYYTGTVDMPQEGSDDEFKNGNEEFGIAKATEFAKLKSFHGSSFFGLDEMHLIGANVTKKLWSMISGDFETDVNTTIRLPKQKCLKIGSALVESGRTIPSSIFEGSFRGADVVYLRSIDVSRKAGLMRSVDWIMFLQIVVPTLVFENLVDIYTANSEQVQALMSLVIRCTLALLWEIDGDDIANIEENLHVWHLHMMNNVDKNMYTVNFHYLRHIHTICSKLGPLRAYRFFKRHIKQRVLPGANAANIIKRQLLLRTFERVYGEEEVLDDAEEPENFYVIQPTANIENFENDIGEEFDSGNESEEGAESDNGDSSDEEGDEEDDELPSVDQVELWDIQFSTLDAFSKYNLERYVKKYWHNYFPDNRVRRSTLDQNIRVGKRLFKIDTIYRCQEFASTAKKMDTLVKLRLRIKVGAWATYFGELILFFTHTYEGVKIYGNLQMTKYGTSPRAMKTGVPYGHRTGENTSRSDKFYVVHASNIRGYAGLLKSSLHPDRYYVVYPEMIPGDITLGKISKI</sequence>
<feature type="region of interest" description="Disordered" evidence="1">
    <location>
        <begin position="489"/>
        <end position="523"/>
    </location>
</feature>
<accession>A0A8H7VF55</accession>
<dbReference type="AlphaFoldDB" id="A0A8H7VF55"/>
<organism evidence="2 3">
    <name type="scientific">Circinella minor</name>
    <dbReference type="NCBI Taxonomy" id="1195481"/>
    <lineage>
        <taxon>Eukaryota</taxon>
        <taxon>Fungi</taxon>
        <taxon>Fungi incertae sedis</taxon>
        <taxon>Mucoromycota</taxon>
        <taxon>Mucoromycotina</taxon>
        <taxon>Mucoromycetes</taxon>
        <taxon>Mucorales</taxon>
        <taxon>Lichtheimiaceae</taxon>
        <taxon>Circinella</taxon>
    </lineage>
</organism>
<reference evidence="2 3" key="1">
    <citation type="submission" date="2020-12" db="EMBL/GenBank/DDBJ databases">
        <title>Metabolic potential, ecology and presence of endohyphal bacteria is reflected in genomic diversity of Mucoromycotina.</title>
        <authorList>
            <person name="Muszewska A."/>
            <person name="Okrasinska A."/>
            <person name="Steczkiewicz K."/>
            <person name="Drgas O."/>
            <person name="Orlowska M."/>
            <person name="Perlinska-Lenart U."/>
            <person name="Aleksandrzak-Piekarczyk T."/>
            <person name="Szatraj K."/>
            <person name="Zielenkiewicz U."/>
            <person name="Pilsyk S."/>
            <person name="Malc E."/>
            <person name="Mieczkowski P."/>
            <person name="Kruszewska J.S."/>
            <person name="Biernat P."/>
            <person name="Pawlowska J."/>
        </authorList>
    </citation>
    <scope>NUCLEOTIDE SEQUENCE [LARGE SCALE GENOMIC DNA]</scope>
    <source>
        <strain evidence="2 3">CBS 142.35</strain>
    </source>
</reference>
<dbReference type="EMBL" id="JAEPRB010000383">
    <property type="protein sequence ID" value="KAG2216592.1"/>
    <property type="molecule type" value="Genomic_DNA"/>
</dbReference>
<evidence type="ECO:0008006" key="4">
    <source>
        <dbReference type="Google" id="ProtNLM"/>
    </source>
</evidence>
<proteinExistence type="predicted"/>
<evidence type="ECO:0000256" key="1">
    <source>
        <dbReference type="SAM" id="MobiDB-lite"/>
    </source>
</evidence>
<evidence type="ECO:0000313" key="2">
    <source>
        <dbReference type="EMBL" id="KAG2216592.1"/>
    </source>
</evidence>
<comment type="caution">
    <text evidence="2">The sequence shown here is derived from an EMBL/GenBank/DDBJ whole genome shotgun (WGS) entry which is preliminary data.</text>
</comment>
<dbReference type="Proteomes" id="UP000646827">
    <property type="component" value="Unassembled WGS sequence"/>
</dbReference>
<feature type="compositionally biased region" description="Acidic residues" evidence="1">
    <location>
        <begin position="489"/>
        <end position="522"/>
    </location>
</feature>
<gene>
    <name evidence="2" type="ORF">INT45_001980</name>
</gene>
<protein>
    <recommendedName>
        <fullName evidence="4">Transposase domain-containing protein</fullName>
    </recommendedName>
</protein>